<organism evidence="2 3">
    <name type="scientific">Gonapodya prolifera (strain JEL478)</name>
    <name type="common">Monoblepharis prolifera</name>
    <dbReference type="NCBI Taxonomy" id="1344416"/>
    <lineage>
        <taxon>Eukaryota</taxon>
        <taxon>Fungi</taxon>
        <taxon>Fungi incertae sedis</taxon>
        <taxon>Chytridiomycota</taxon>
        <taxon>Chytridiomycota incertae sedis</taxon>
        <taxon>Monoblepharidomycetes</taxon>
        <taxon>Monoblepharidales</taxon>
        <taxon>Gonapodyaceae</taxon>
        <taxon>Gonapodya</taxon>
    </lineage>
</organism>
<name>A0A139A3Q1_GONPJ</name>
<protein>
    <recommendedName>
        <fullName evidence="1">F-box domain-containing protein</fullName>
    </recommendedName>
</protein>
<evidence type="ECO:0000313" key="3">
    <source>
        <dbReference type="Proteomes" id="UP000070544"/>
    </source>
</evidence>
<dbReference type="Proteomes" id="UP000070544">
    <property type="component" value="Unassembled WGS sequence"/>
</dbReference>
<reference evidence="2 3" key="1">
    <citation type="journal article" date="2015" name="Genome Biol. Evol.">
        <title>Phylogenomic analyses indicate that early fungi evolved digesting cell walls of algal ancestors of land plants.</title>
        <authorList>
            <person name="Chang Y."/>
            <person name="Wang S."/>
            <person name="Sekimoto S."/>
            <person name="Aerts A.L."/>
            <person name="Choi C."/>
            <person name="Clum A."/>
            <person name="LaButti K.M."/>
            <person name="Lindquist E.A."/>
            <person name="Yee Ngan C."/>
            <person name="Ohm R.A."/>
            <person name="Salamov A.A."/>
            <person name="Grigoriev I.V."/>
            <person name="Spatafora J.W."/>
            <person name="Berbee M.L."/>
        </authorList>
    </citation>
    <scope>NUCLEOTIDE SEQUENCE [LARGE SCALE GENOMIC DNA]</scope>
    <source>
        <strain evidence="2 3">JEL478</strain>
    </source>
</reference>
<feature type="domain" description="F-box" evidence="1">
    <location>
        <begin position="6"/>
        <end position="39"/>
    </location>
</feature>
<dbReference type="InterPro" id="IPR001810">
    <property type="entry name" value="F-box_dom"/>
</dbReference>
<sequence length="464" mass="51423">MTTAPSIPTEILARIIELTFSPRSLAAASLVSRQWNSALQTVICTLALKAHLTLWFLGPKLCDNQTSKTADTVPSVVFGVENTRVLPEFEKATLYTPSPRTVLVTMTTDVNVNGHELFALEPFEPAEAVRKIKNGIRARIPVIVPGAMNFYFSVATFQFMDSMGENVLRTKIASLEKALDLSRHLSIPHIQFNAASYILWSKSTPPFGGAILPAVREMTLVSTWAEEDLWRAIVPFTLQLLPFPNAKQLIAPHDEVRLSPSNLFRFRRTWLSSGTIAAILTPSVRERTATFITIAGDQAKYNVTRLFRNLEEFGTIPLCHGMFQLSDRHRDVIGSLPTSLHTILTTLDLFHLWFTSLSDLRDLFRQFSNSLPQATRRVIITITGAGPPRADISRATGRKLWRALVEITKRAVVEVSIDAPSEGTFNIDIVHESWKEQLGELVAAGELKGGTVILDTSGRGNGLP</sequence>
<dbReference type="AlphaFoldDB" id="A0A139A3Q1"/>
<dbReference type="Pfam" id="PF12937">
    <property type="entry name" value="F-box-like"/>
    <property type="match status" value="1"/>
</dbReference>
<dbReference type="CDD" id="cd09917">
    <property type="entry name" value="F-box_SF"/>
    <property type="match status" value="1"/>
</dbReference>
<evidence type="ECO:0000313" key="2">
    <source>
        <dbReference type="EMBL" id="KXS11411.1"/>
    </source>
</evidence>
<dbReference type="SUPFAM" id="SSF81383">
    <property type="entry name" value="F-box domain"/>
    <property type="match status" value="1"/>
</dbReference>
<keyword evidence="3" id="KW-1185">Reference proteome</keyword>
<gene>
    <name evidence="2" type="ORF">M427DRAFT_35794</name>
</gene>
<dbReference type="EMBL" id="KQ965802">
    <property type="protein sequence ID" value="KXS11411.1"/>
    <property type="molecule type" value="Genomic_DNA"/>
</dbReference>
<evidence type="ECO:0000259" key="1">
    <source>
        <dbReference type="Pfam" id="PF12937"/>
    </source>
</evidence>
<proteinExistence type="predicted"/>
<accession>A0A139A3Q1</accession>
<dbReference type="InterPro" id="IPR036047">
    <property type="entry name" value="F-box-like_dom_sf"/>
</dbReference>